<gene>
    <name evidence="2" type="ORF">Hypma_011758</name>
</gene>
<organism evidence="2 3">
    <name type="scientific">Hypsizygus marmoreus</name>
    <name type="common">White beech mushroom</name>
    <name type="synonym">Agaricus marmoreus</name>
    <dbReference type="NCBI Taxonomy" id="39966"/>
    <lineage>
        <taxon>Eukaryota</taxon>
        <taxon>Fungi</taxon>
        <taxon>Dikarya</taxon>
        <taxon>Basidiomycota</taxon>
        <taxon>Agaricomycotina</taxon>
        <taxon>Agaricomycetes</taxon>
        <taxon>Agaricomycetidae</taxon>
        <taxon>Agaricales</taxon>
        <taxon>Tricholomatineae</taxon>
        <taxon>Lyophyllaceae</taxon>
        <taxon>Hypsizygus</taxon>
    </lineage>
</organism>
<dbReference type="InterPro" id="IPR036047">
    <property type="entry name" value="F-box-like_dom_sf"/>
</dbReference>
<dbReference type="SUPFAM" id="SSF81383">
    <property type="entry name" value="F-box domain"/>
    <property type="match status" value="1"/>
</dbReference>
<dbReference type="Pfam" id="PF00646">
    <property type="entry name" value="F-box"/>
    <property type="match status" value="1"/>
</dbReference>
<dbReference type="CDD" id="cd09917">
    <property type="entry name" value="F-box_SF"/>
    <property type="match status" value="1"/>
</dbReference>
<evidence type="ECO:0000313" key="2">
    <source>
        <dbReference type="EMBL" id="RDB21225.1"/>
    </source>
</evidence>
<protein>
    <recommendedName>
        <fullName evidence="1">F-box domain-containing protein</fullName>
    </recommendedName>
</protein>
<feature type="domain" description="F-box" evidence="1">
    <location>
        <begin position="11"/>
        <end position="60"/>
    </location>
</feature>
<sequence length="645" mass="73208">MASTVRRRGKLRMLPEMPLDILFEIFSRLAPLDLVHLSRTASALRNTLLSRSAVTVWKASFASREPELPPKPNGLNEPQWANLAFSEHCHFCLSVGEHFILWAFHVRCCAKCTPEHFGKAAEISRKMAGKLVCSHQDLLCSANLKLPKQKYYQQVYSYAEAKAVNLQLAQRKNDKPCFDEYIQERKKTVADITQFARQCEDSVTWRIMRLLCEATTVQQKRAQKIFARLADLGYGEEVRRLNEIDPRILSAHPPIKQAKELTERSWAAMLPGLVEIMEDAREKMLQKQRKSLLKKRLKLVTSIIEKFADTLLPTEAVLGPADVCSLPHVKAMVEEASLDAYINEEGFADLASQIPRLHDDWLLMKNRELVALMPRASTNNRTPEADEFYRLKLATTFFQCCDCIEPISYPRVLAHHCLAMLRVGNRNREDDVALIYKNLDSQPWNLGGGKVSYFNAAETSAGPVIEACGMNVEITTADDMDQLGSWLECLRCSHPVKGRSVFTWKPAILHDMNHRVSESCSAVWLRLNADDAQAAQSQADATYLTHRSDSQDFLCIRCRERMSFPSLRYHLQSRHDVQCVTKKDYCLQVDAMIQPRFPVVIPHTPAREVPAANTAVPPAAELQGRDREVIVISDDSDDDIESIYL</sequence>
<dbReference type="InterPro" id="IPR001810">
    <property type="entry name" value="F-box_dom"/>
</dbReference>
<dbReference type="EMBL" id="LUEZ02000055">
    <property type="protein sequence ID" value="RDB21225.1"/>
    <property type="molecule type" value="Genomic_DNA"/>
</dbReference>
<dbReference type="InParanoid" id="A0A369JLE2"/>
<dbReference type="PROSITE" id="PS50181">
    <property type="entry name" value="FBOX"/>
    <property type="match status" value="1"/>
</dbReference>
<reference evidence="2" key="1">
    <citation type="submission" date="2018-04" db="EMBL/GenBank/DDBJ databases">
        <title>Whole genome sequencing of Hypsizygus marmoreus.</title>
        <authorList>
            <person name="Choi I.-G."/>
            <person name="Min B."/>
            <person name="Kim J.-G."/>
            <person name="Kim S."/>
            <person name="Oh Y.-L."/>
            <person name="Kong W.-S."/>
            <person name="Park H."/>
            <person name="Jeong J."/>
            <person name="Song E.-S."/>
        </authorList>
    </citation>
    <scope>NUCLEOTIDE SEQUENCE [LARGE SCALE GENOMIC DNA]</scope>
    <source>
        <strain evidence="2">51987-8</strain>
    </source>
</reference>
<dbReference type="OrthoDB" id="2322499at2759"/>
<dbReference type="AlphaFoldDB" id="A0A369JLE2"/>
<dbReference type="STRING" id="39966.A0A369JLE2"/>
<proteinExistence type="predicted"/>
<accession>A0A369JLE2</accession>
<keyword evidence="3" id="KW-1185">Reference proteome</keyword>
<evidence type="ECO:0000313" key="3">
    <source>
        <dbReference type="Proteomes" id="UP000076154"/>
    </source>
</evidence>
<name>A0A369JLE2_HYPMA</name>
<comment type="caution">
    <text evidence="2">The sequence shown here is derived from an EMBL/GenBank/DDBJ whole genome shotgun (WGS) entry which is preliminary data.</text>
</comment>
<dbReference type="Proteomes" id="UP000076154">
    <property type="component" value="Unassembled WGS sequence"/>
</dbReference>
<evidence type="ECO:0000259" key="1">
    <source>
        <dbReference type="PROSITE" id="PS50181"/>
    </source>
</evidence>